<dbReference type="OrthoDB" id="46396at2759"/>
<dbReference type="GO" id="GO:0005337">
    <property type="term" value="F:nucleoside transmembrane transporter activity"/>
    <property type="evidence" value="ECO:0007669"/>
    <property type="project" value="InterPro"/>
</dbReference>
<name>A0A132A017_SARSC</name>
<comment type="similarity">
    <text evidence="2">Belongs to the SLC29A/ENT transporter (TC 2.A.57) family.</text>
</comment>
<dbReference type="PANTHER" id="PTHR10332">
    <property type="entry name" value="EQUILIBRATIVE NUCLEOSIDE TRANSPORTER"/>
    <property type="match status" value="1"/>
</dbReference>
<evidence type="ECO:0000256" key="5">
    <source>
        <dbReference type="ARBA" id="ARBA00022989"/>
    </source>
</evidence>
<dbReference type="PRINTS" id="PR01130">
    <property type="entry name" value="DERENTRNSPRT"/>
</dbReference>
<sequence>MVFIISCWGNIIQSNFTGQASLFPASYMRSMVNGQAVSGLFASLAKIASLLSDRSLQSKNESDEIVPEKLILPIFCFLIFNLGDFLGRFIGSYMLLTKDSKITLLLISIFRIIFIPIFIYCNAQPRHHLVLFSSEIYFVIFNFIFALLNGYLVLNVFVNAPLTIPEQHRQIAGYLLVSFLGFGLTLGSLTSPLIVDIL</sequence>
<organism evidence="7 8">
    <name type="scientific">Sarcoptes scabiei</name>
    <name type="common">Itch mite</name>
    <name type="synonym">Acarus scabiei</name>
    <dbReference type="NCBI Taxonomy" id="52283"/>
    <lineage>
        <taxon>Eukaryota</taxon>
        <taxon>Metazoa</taxon>
        <taxon>Ecdysozoa</taxon>
        <taxon>Arthropoda</taxon>
        <taxon>Chelicerata</taxon>
        <taxon>Arachnida</taxon>
        <taxon>Acari</taxon>
        <taxon>Acariformes</taxon>
        <taxon>Sarcoptiformes</taxon>
        <taxon>Astigmata</taxon>
        <taxon>Psoroptidia</taxon>
        <taxon>Sarcoptoidea</taxon>
        <taxon>Sarcoptidae</taxon>
        <taxon>Sarcoptinae</taxon>
        <taxon>Sarcoptes</taxon>
    </lineage>
</organism>
<keyword evidence="5" id="KW-1133">Transmembrane helix</keyword>
<evidence type="ECO:0000256" key="3">
    <source>
        <dbReference type="ARBA" id="ARBA00022448"/>
    </source>
</evidence>
<keyword evidence="6" id="KW-0472">Membrane</keyword>
<reference evidence="7 8" key="1">
    <citation type="journal article" date="2015" name="Parasit. Vectors">
        <title>Draft genome of the scabies mite.</title>
        <authorList>
            <person name="Rider S.D.Jr."/>
            <person name="Morgan M.S."/>
            <person name="Arlian L.G."/>
        </authorList>
    </citation>
    <scope>NUCLEOTIDE SEQUENCE [LARGE SCALE GENOMIC DNA]</scope>
    <source>
        <strain evidence="7">Arlian Lab</strain>
    </source>
</reference>
<gene>
    <name evidence="7" type="ORF">QR98_0023230</name>
</gene>
<comment type="subcellular location">
    <subcellularLocation>
        <location evidence="1">Membrane</location>
        <topology evidence="1">Multi-pass membrane protein</topology>
    </subcellularLocation>
</comment>
<comment type="caution">
    <text evidence="7">The sequence shown here is derived from an EMBL/GenBank/DDBJ whole genome shotgun (WGS) entry which is preliminary data.</text>
</comment>
<evidence type="ECO:0000256" key="2">
    <source>
        <dbReference type="ARBA" id="ARBA00007965"/>
    </source>
</evidence>
<evidence type="ECO:0000256" key="1">
    <source>
        <dbReference type="ARBA" id="ARBA00004141"/>
    </source>
</evidence>
<dbReference type="SUPFAM" id="SSF103473">
    <property type="entry name" value="MFS general substrate transporter"/>
    <property type="match status" value="1"/>
</dbReference>
<evidence type="ECO:0000256" key="6">
    <source>
        <dbReference type="ARBA" id="ARBA00023136"/>
    </source>
</evidence>
<evidence type="ECO:0000313" key="7">
    <source>
        <dbReference type="EMBL" id="KPM03885.1"/>
    </source>
</evidence>
<dbReference type="InterPro" id="IPR002259">
    <property type="entry name" value="Eqnu_transpt"/>
</dbReference>
<dbReference type="VEuPathDB" id="VectorBase:SSCA010237"/>
<dbReference type="GO" id="GO:0005886">
    <property type="term" value="C:plasma membrane"/>
    <property type="evidence" value="ECO:0007669"/>
    <property type="project" value="TreeGrafter"/>
</dbReference>
<dbReference type="PANTHER" id="PTHR10332:SF88">
    <property type="entry name" value="EQUILIBRATIVE NUCLEOSIDE TRANSPORTER 1, ISOFORM A"/>
    <property type="match status" value="1"/>
</dbReference>
<dbReference type="InterPro" id="IPR036259">
    <property type="entry name" value="MFS_trans_sf"/>
</dbReference>
<dbReference type="Proteomes" id="UP000616769">
    <property type="component" value="Unassembled WGS sequence"/>
</dbReference>
<dbReference type="AlphaFoldDB" id="A0A132A017"/>
<evidence type="ECO:0000256" key="4">
    <source>
        <dbReference type="ARBA" id="ARBA00022692"/>
    </source>
</evidence>
<evidence type="ECO:0000313" key="8">
    <source>
        <dbReference type="Proteomes" id="UP000616769"/>
    </source>
</evidence>
<accession>A0A132A017</accession>
<dbReference type="Pfam" id="PF01733">
    <property type="entry name" value="Nucleoside_tran"/>
    <property type="match status" value="2"/>
</dbReference>
<proteinExistence type="inferred from homology"/>
<protein>
    <submittedName>
        <fullName evidence="7">Equilibrative nucleoside transporter 1-like protein</fullName>
    </submittedName>
</protein>
<keyword evidence="3" id="KW-0813">Transport</keyword>
<dbReference type="EMBL" id="JXLN01006589">
    <property type="protein sequence ID" value="KPM03885.1"/>
    <property type="molecule type" value="Genomic_DNA"/>
</dbReference>
<keyword evidence="4" id="KW-0812">Transmembrane</keyword>